<dbReference type="InterPro" id="IPR036259">
    <property type="entry name" value="MFS_trans_sf"/>
</dbReference>
<evidence type="ECO:0000256" key="14">
    <source>
        <dbReference type="ARBA" id="ARBA00042909"/>
    </source>
</evidence>
<keyword evidence="7" id="KW-0762">Sugar transport</keyword>
<feature type="transmembrane region" description="Helical" evidence="15">
    <location>
        <begin position="266"/>
        <end position="284"/>
    </location>
</feature>
<dbReference type="PANTHER" id="PTHR48023">
    <property type="entry name" value="D-XYLOSE-PROTON SYMPORTER-LIKE 2"/>
    <property type="match status" value="1"/>
</dbReference>
<feature type="transmembrane region" description="Helical" evidence="15">
    <location>
        <begin position="304"/>
        <end position="325"/>
    </location>
</feature>
<evidence type="ECO:0000313" key="18">
    <source>
        <dbReference type="Proteomes" id="UP000694569"/>
    </source>
</evidence>
<dbReference type="SUPFAM" id="SSF103473">
    <property type="entry name" value="MFS general substrate transporter"/>
    <property type="match status" value="1"/>
</dbReference>
<evidence type="ECO:0000259" key="16">
    <source>
        <dbReference type="PROSITE" id="PS50850"/>
    </source>
</evidence>
<evidence type="ECO:0000256" key="12">
    <source>
        <dbReference type="ARBA" id="ARBA00037777"/>
    </source>
</evidence>
<feature type="domain" description="Major facilitator superfamily (MFS) profile" evidence="16">
    <location>
        <begin position="39"/>
        <end position="548"/>
    </location>
</feature>
<comment type="function">
    <text evidence="12">Facilitative glucose transporter required for the development of the cardiovascular system.</text>
</comment>
<dbReference type="InterPro" id="IPR003663">
    <property type="entry name" value="Sugar/inositol_transpt"/>
</dbReference>
<keyword evidence="6" id="KW-0963">Cytoplasm</keyword>
<dbReference type="InterPro" id="IPR005828">
    <property type="entry name" value="MFS_sugar_transport-like"/>
</dbReference>
<feature type="transmembrane region" description="Helical" evidence="15">
    <location>
        <begin position="77"/>
        <end position="97"/>
    </location>
</feature>
<protein>
    <recommendedName>
        <fullName evidence="13">Solute carrier family 2, facilitated glucose transporter member 10</fullName>
    </recommendedName>
    <alternativeName>
        <fullName evidence="14">Glucose transporter type 10</fullName>
    </alternativeName>
</protein>
<comment type="catalytic activity">
    <reaction evidence="1">
        <text>D-glucose(out) = D-glucose(in)</text>
        <dbReference type="Rhea" id="RHEA:60376"/>
        <dbReference type="ChEBI" id="CHEBI:4167"/>
    </reaction>
</comment>
<dbReference type="PROSITE" id="PS00216">
    <property type="entry name" value="SUGAR_TRANSPORT_1"/>
    <property type="match status" value="1"/>
</dbReference>
<dbReference type="PRINTS" id="PR00171">
    <property type="entry name" value="SUGRTRNSPORT"/>
</dbReference>
<feature type="transmembrane region" description="Helical" evidence="15">
    <location>
        <begin position="106"/>
        <end position="128"/>
    </location>
</feature>
<evidence type="ECO:0000256" key="3">
    <source>
        <dbReference type="ARBA" id="ARBA00004556"/>
    </source>
</evidence>
<name>A0A8C5MMW4_9ANUR</name>
<dbReference type="PROSITE" id="PS50850">
    <property type="entry name" value="MFS"/>
    <property type="match status" value="1"/>
</dbReference>
<evidence type="ECO:0000256" key="5">
    <source>
        <dbReference type="ARBA" id="ARBA00022448"/>
    </source>
</evidence>
<dbReference type="GO" id="GO:0016020">
    <property type="term" value="C:membrane"/>
    <property type="evidence" value="ECO:0007669"/>
    <property type="project" value="InterPro"/>
</dbReference>
<feature type="transmembrane region" description="Helical" evidence="15">
    <location>
        <begin position="332"/>
        <end position="353"/>
    </location>
</feature>
<gene>
    <name evidence="17" type="primary">SLC2A10</name>
</gene>
<dbReference type="FunFam" id="1.20.1250.20:FF:000790">
    <property type="entry name" value="Solute carrier family 2 member 10"/>
    <property type="match status" value="1"/>
</dbReference>
<evidence type="ECO:0000256" key="8">
    <source>
        <dbReference type="ARBA" id="ARBA00022692"/>
    </source>
</evidence>
<dbReference type="GO" id="GO:0055056">
    <property type="term" value="F:D-glucose transmembrane transporter activity"/>
    <property type="evidence" value="ECO:0007669"/>
    <property type="project" value="TreeGrafter"/>
</dbReference>
<evidence type="ECO:0000256" key="13">
    <source>
        <dbReference type="ARBA" id="ARBA00039240"/>
    </source>
</evidence>
<dbReference type="GO" id="GO:0048471">
    <property type="term" value="C:perinuclear region of cytoplasm"/>
    <property type="evidence" value="ECO:0007669"/>
    <property type="project" value="UniProtKB-SubCell"/>
</dbReference>
<evidence type="ECO:0000256" key="6">
    <source>
        <dbReference type="ARBA" id="ARBA00022490"/>
    </source>
</evidence>
<sequence length="568" mass="62529">MSSQREEERKHIARWLAGIPNSTPILPGSCTTSALLILSAAVSMLGGLIFGYELGIISGALLQLKKQFYLTCFQQEALVCSLLFGAFLSSLFGGFLIDRCGRRTSILASNVVVLVGSLILVLANSFLWLVLGRIITGIAISLSSMACCIYVSEIVLPHQRGKLVSLYETGVTLGILLSYAVNYLLANVNEGWKYMFGLAITPALAQFISILFLPSKPSKPNSWNQETDNDFIQMKDIMDEGKPAQQKREYSFCDLFSRKDNMRARTFVGLGLVLFQQLTGQPNVLNYASTIFHTVGFQSNSSAILASVGLGLAKVLSTLVALGCADKAGRRILLIAGCIVMTLSVIGIGLLSFNLDLGAHENCTALLKPNSSHDLSNSSEFIGGMAESLDLEYKTAQRSRLLTKDHSVEAGVTGNHLSSITPSSNTWDINDPLQPRKEHVERTTSQPLFNEYIVLNWLTLLSMMTFVCAFSIGFGPMTWLVLTEIFPEEIRGRAFAFCNTLNWSAMMLISLSFLDTVDAIGLSWTFLVYGMMGILAIIFIYLFIPETKGKSLEEIDKEFSTNRWHFSH</sequence>
<keyword evidence="8 15" id="KW-0812">Transmembrane</keyword>
<dbReference type="Ensembl" id="ENSLLET00000017220.1">
    <property type="protein sequence ID" value="ENSLLEP00000016589.1"/>
    <property type="gene ID" value="ENSLLEG00000010560.1"/>
</dbReference>
<feature type="transmembrane region" description="Helical" evidence="15">
    <location>
        <begin position="164"/>
        <end position="186"/>
    </location>
</feature>
<feature type="transmembrane region" description="Helical" evidence="15">
    <location>
        <begin position="192"/>
        <end position="213"/>
    </location>
</feature>
<evidence type="ECO:0000256" key="4">
    <source>
        <dbReference type="ARBA" id="ARBA00007004"/>
    </source>
</evidence>
<dbReference type="GeneTree" id="ENSGT00940000159430"/>
<feature type="transmembrane region" description="Helical" evidence="15">
    <location>
        <begin position="494"/>
        <end position="514"/>
    </location>
</feature>
<keyword evidence="18" id="KW-1185">Reference proteome</keyword>
<feature type="transmembrane region" description="Helical" evidence="15">
    <location>
        <begin position="457"/>
        <end position="482"/>
    </location>
</feature>
<keyword evidence="9 15" id="KW-1133">Transmembrane helix</keyword>
<dbReference type="AlphaFoldDB" id="A0A8C5MMW4"/>
<reference evidence="17" key="1">
    <citation type="submission" date="2025-08" db="UniProtKB">
        <authorList>
            <consortium name="Ensembl"/>
        </authorList>
    </citation>
    <scope>IDENTIFICATION</scope>
</reference>
<comment type="similarity">
    <text evidence="4">Belongs to the major facilitator superfamily. Sugar transporter (TC 2.A.1.1) family. Glucose transporter subfamily.</text>
</comment>
<dbReference type="InterPro" id="IPR050820">
    <property type="entry name" value="MFS_Sugar_Transporter"/>
</dbReference>
<dbReference type="GO" id="GO:1904659">
    <property type="term" value="P:D-glucose transmembrane transport"/>
    <property type="evidence" value="ECO:0007669"/>
    <property type="project" value="TreeGrafter"/>
</dbReference>
<comment type="subcellular location">
    <subcellularLocation>
        <location evidence="3">Cytoplasm</location>
        <location evidence="3">Perinuclear region</location>
    </subcellularLocation>
    <subcellularLocation>
        <location evidence="2">Endomembrane system</location>
        <topology evidence="2">Multi-pass membrane protein</topology>
    </subcellularLocation>
</comment>
<dbReference type="OrthoDB" id="4142200at2759"/>
<keyword evidence="10 15" id="KW-0472">Membrane</keyword>
<evidence type="ECO:0000256" key="9">
    <source>
        <dbReference type="ARBA" id="ARBA00022989"/>
    </source>
</evidence>
<dbReference type="Proteomes" id="UP000694569">
    <property type="component" value="Unplaced"/>
</dbReference>
<evidence type="ECO:0000256" key="7">
    <source>
        <dbReference type="ARBA" id="ARBA00022597"/>
    </source>
</evidence>
<dbReference type="Gene3D" id="1.20.1250.20">
    <property type="entry name" value="MFS general substrate transporter like domains"/>
    <property type="match status" value="3"/>
</dbReference>
<evidence type="ECO:0000256" key="1">
    <source>
        <dbReference type="ARBA" id="ARBA00000618"/>
    </source>
</evidence>
<keyword evidence="11" id="KW-0325">Glycoprotein</keyword>
<feature type="transmembrane region" description="Helical" evidence="15">
    <location>
        <begin position="34"/>
        <end position="57"/>
    </location>
</feature>
<dbReference type="FunFam" id="1.20.1250.20:FF:000164">
    <property type="entry name" value="solute carrier family 2, facilitated glucose transporter member 10"/>
    <property type="match status" value="1"/>
</dbReference>
<evidence type="ECO:0000256" key="2">
    <source>
        <dbReference type="ARBA" id="ARBA00004127"/>
    </source>
</evidence>
<dbReference type="InterPro" id="IPR020846">
    <property type="entry name" value="MFS_dom"/>
</dbReference>
<evidence type="ECO:0000313" key="17">
    <source>
        <dbReference type="Ensembl" id="ENSLLEP00000016589.1"/>
    </source>
</evidence>
<dbReference type="GO" id="GO:0072359">
    <property type="term" value="P:circulatory system development"/>
    <property type="evidence" value="ECO:0007669"/>
    <property type="project" value="TreeGrafter"/>
</dbReference>
<reference evidence="17" key="2">
    <citation type="submission" date="2025-09" db="UniProtKB">
        <authorList>
            <consortium name="Ensembl"/>
        </authorList>
    </citation>
    <scope>IDENTIFICATION</scope>
</reference>
<evidence type="ECO:0000256" key="15">
    <source>
        <dbReference type="SAM" id="Phobius"/>
    </source>
</evidence>
<dbReference type="PANTHER" id="PTHR48023:SF7">
    <property type="entry name" value="SOLUTE CARRIER FAMILY 2, FACILITATED GLUCOSE TRANSPORTER MEMBER 10"/>
    <property type="match status" value="1"/>
</dbReference>
<feature type="transmembrane region" description="Helical" evidence="15">
    <location>
        <begin position="526"/>
        <end position="544"/>
    </location>
</feature>
<evidence type="ECO:0000256" key="10">
    <source>
        <dbReference type="ARBA" id="ARBA00023136"/>
    </source>
</evidence>
<accession>A0A8C5MMW4</accession>
<evidence type="ECO:0000256" key="11">
    <source>
        <dbReference type="ARBA" id="ARBA00023180"/>
    </source>
</evidence>
<dbReference type="Pfam" id="PF00083">
    <property type="entry name" value="Sugar_tr"/>
    <property type="match status" value="2"/>
</dbReference>
<dbReference type="InterPro" id="IPR005829">
    <property type="entry name" value="Sugar_transporter_CS"/>
</dbReference>
<dbReference type="GO" id="GO:0012505">
    <property type="term" value="C:endomembrane system"/>
    <property type="evidence" value="ECO:0007669"/>
    <property type="project" value="UniProtKB-SubCell"/>
</dbReference>
<keyword evidence="5" id="KW-0813">Transport</keyword>
<feature type="transmembrane region" description="Helical" evidence="15">
    <location>
        <begin position="134"/>
        <end position="152"/>
    </location>
</feature>
<proteinExistence type="inferred from homology"/>
<organism evidence="17 18">
    <name type="scientific">Leptobrachium leishanense</name>
    <name type="common">Leishan spiny toad</name>
    <dbReference type="NCBI Taxonomy" id="445787"/>
    <lineage>
        <taxon>Eukaryota</taxon>
        <taxon>Metazoa</taxon>
        <taxon>Chordata</taxon>
        <taxon>Craniata</taxon>
        <taxon>Vertebrata</taxon>
        <taxon>Euteleostomi</taxon>
        <taxon>Amphibia</taxon>
        <taxon>Batrachia</taxon>
        <taxon>Anura</taxon>
        <taxon>Pelobatoidea</taxon>
        <taxon>Megophryidae</taxon>
        <taxon>Leptobrachium</taxon>
    </lineage>
</organism>